<dbReference type="InterPro" id="IPR012347">
    <property type="entry name" value="Ferritin-like"/>
</dbReference>
<gene>
    <name evidence="1" type="ORF">SDC9_142231</name>
</gene>
<dbReference type="Gene3D" id="1.20.1260.10">
    <property type="match status" value="1"/>
</dbReference>
<proteinExistence type="predicted"/>
<dbReference type="InterPro" id="IPR019243">
    <property type="entry name" value="DUF2202"/>
</dbReference>
<protein>
    <recommendedName>
        <fullName evidence="2">DUF2202 domain-containing protein</fullName>
    </recommendedName>
</protein>
<accession>A0A645DZW9</accession>
<organism evidence="1">
    <name type="scientific">bioreactor metagenome</name>
    <dbReference type="NCBI Taxonomy" id="1076179"/>
    <lineage>
        <taxon>unclassified sequences</taxon>
        <taxon>metagenomes</taxon>
        <taxon>ecological metagenomes</taxon>
    </lineage>
</organism>
<evidence type="ECO:0008006" key="2">
    <source>
        <dbReference type="Google" id="ProtNLM"/>
    </source>
</evidence>
<sequence length="160" mass="17987">MKLIYGILLGILLMFNTAFAAEASYGAKGAVNTPQPTVQEMLTFAIQDEYLAHSQYAAVLDTFGKVRPFSNIILSEERHISYLQPLFTDRGWDIPTDKSKELVMTPKTFTEALKLGVQAETDNIAMYEYFLQQPELPSDVKTVFELLLSASNKHLQAFSK</sequence>
<comment type="caution">
    <text evidence="1">The sequence shown here is derived from an EMBL/GenBank/DDBJ whole genome shotgun (WGS) entry which is preliminary data.</text>
</comment>
<dbReference type="AlphaFoldDB" id="A0A645DZW9"/>
<dbReference type="EMBL" id="VSSQ01041614">
    <property type="protein sequence ID" value="MPM95080.1"/>
    <property type="molecule type" value="Genomic_DNA"/>
</dbReference>
<reference evidence="1" key="1">
    <citation type="submission" date="2019-08" db="EMBL/GenBank/DDBJ databases">
        <authorList>
            <person name="Kucharzyk K."/>
            <person name="Murdoch R.W."/>
            <person name="Higgins S."/>
            <person name="Loffler F."/>
        </authorList>
    </citation>
    <scope>NUCLEOTIDE SEQUENCE</scope>
</reference>
<name>A0A645DZW9_9ZZZZ</name>
<dbReference type="InterPro" id="IPR009078">
    <property type="entry name" value="Ferritin-like_SF"/>
</dbReference>
<dbReference type="CDD" id="cd01048">
    <property type="entry name" value="Ferritin_like_AB2"/>
    <property type="match status" value="1"/>
</dbReference>
<dbReference type="SUPFAM" id="SSF47240">
    <property type="entry name" value="Ferritin-like"/>
    <property type="match status" value="1"/>
</dbReference>
<evidence type="ECO:0000313" key="1">
    <source>
        <dbReference type="EMBL" id="MPM95080.1"/>
    </source>
</evidence>